<reference evidence="2" key="1">
    <citation type="journal article" date="2023" name="G3 (Bethesda)">
        <title>Genome assembly and association tests identify interacting loci associated with vigor, precocity, and sex in interspecific pistachio rootstocks.</title>
        <authorList>
            <person name="Palmer W."/>
            <person name="Jacygrad E."/>
            <person name="Sagayaradj S."/>
            <person name="Cavanaugh K."/>
            <person name="Han R."/>
            <person name="Bertier L."/>
            <person name="Beede B."/>
            <person name="Kafkas S."/>
            <person name="Golino D."/>
            <person name="Preece J."/>
            <person name="Michelmore R."/>
        </authorList>
    </citation>
    <scope>NUCLEOTIDE SEQUENCE [LARGE SCALE GENOMIC DNA]</scope>
</reference>
<accession>A0ACC1A554</accession>
<sequence>MALHPINQANENSPFGDLTREQFLKKHQILHQESYMFNKKNMKIFHSNMAPRFPRTSQRPRRHDPRLHQRQPAGISELTAVTIAKTGFLVCALDLQGHGSSDGYPGHIPNIEHIVQDCIQFFDSVKTNHPKLPSFLYGESLGGAISILICLEQKYEWDGLILSGSMCGVSAKFKPMWPLEKLLPVAALFAPKWKVVVSKPVASKSYKEEWKRRLVARNPNRRTSGKPPAATALEFLEGVLVYESAASEDKTLKIFPGLWHMLIGENEEDVEVVFGIVLSWIAERAGKAKAKSNIN</sequence>
<name>A0ACC1A554_9ROSI</name>
<evidence type="ECO:0000313" key="1">
    <source>
        <dbReference type="EMBL" id="KAJ0082624.1"/>
    </source>
</evidence>
<gene>
    <name evidence="1" type="ORF">Patl1_11415</name>
</gene>
<evidence type="ECO:0000313" key="2">
    <source>
        <dbReference type="Proteomes" id="UP001164250"/>
    </source>
</evidence>
<protein>
    <submittedName>
        <fullName evidence="1">Uncharacterized protein</fullName>
    </submittedName>
</protein>
<organism evidence="1 2">
    <name type="scientific">Pistacia atlantica</name>
    <dbReference type="NCBI Taxonomy" id="434234"/>
    <lineage>
        <taxon>Eukaryota</taxon>
        <taxon>Viridiplantae</taxon>
        <taxon>Streptophyta</taxon>
        <taxon>Embryophyta</taxon>
        <taxon>Tracheophyta</taxon>
        <taxon>Spermatophyta</taxon>
        <taxon>Magnoliopsida</taxon>
        <taxon>eudicotyledons</taxon>
        <taxon>Gunneridae</taxon>
        <taxon>Pentapetalae</taxon>
        <taxon>rosids</taxon>
        <taxon>malvids</taxon>
        <taxon>Sapindales</taxon>
        <taxon>Anacardiaceae</taxon>
        <taxon>Pistacia</taxon>
    </lineage>
</organism>
<dbReference type="Proteomes" id="UP001164250">
    <property type="component" value="Chromosome 12"/>
</dbReference>
<comment type="caution">
    <text evidence="1">The sequence shown here is derived from an EMBL/GenBank/DDBJ whole genome shotgun (WGS) entry which is preliminary data.</text>
</comment>
<proteinExistence type="predicted"/>
<dbReference type="EMBL" id="CM047908">
    <property type="protein sequence ID" value="KAJ0082624.1"/>
    <property type="molecule type" value="Genomic_DNA"/>
</dbReference>
<keyword evidence="2" id="KW-1185">Reference proteome</keyword>